<dbReference type="Gene3D" id="1.10.10.10">
    <property type="entry name" value="Winged helix-like DNA-binding domain superfamily/Winged helix DNA-binding domain"/>
    <property type="match status" value="1"/>
</dbReference>
<evidence type="ECO:0000256" key="4">
    <source>
        <dbReference type="ARBA" id="ARBA00023125"/>
    </source>
</evidence>
<dbReference type="GO" id="GO:0000976">
    <property type="term" value="F:transcription cis-regulatory region binding"/>
    <property type="evidence" value="ECO:0007669"/>
    <property type="project" value="TreeGrafter"/>
</dbReference>
<dbReference type="InterPro" id="IPR049624">
    <property type="entry name" value="FOXN1_4"/>
</dbReference>
<feature type="DNA-binding region" description="Fork-head" evidence="7">
    <location>
        <begin position="341"/>
        <end position="438"/>
    </location>
</feature>
<dbReference type="InParanoid" id="A0A6P8YQ58"/>
<dbReference type="CTD" id="41265"/>
<dbReference type="InterPro" id="IPR036390">
    <property type="entry name" value="WH_DNA-bd_sf"/>
</dbReference>
<dbReference type="GO" id="GO:0005634">
    <property type="term" value="C:nucleus"/>
    <property type="evidence" value="ECO:0007669"/>
    <property type="project" value="UniProtKB-SubCell"/>
</dbReference>
<evidence type="ECO:0000256" key="2">
    <source>
        <dbReference type="ARBA" id="ARBA00022473"/>
    </source>
</evidence>
<dbReference type="InterPro" id="IPR036388">
    <property type="entry name" value="WH-like_DNA-bd_sf"/>
</dbReference>
<dbReference type="SUPFAM" id="SSF46785">
    <property type="entry name" value="Winged helix' DNA-binding domain"/>
    <property type="match status" value="1"/>
</dbReference>
<protein>
    <submittedName>
        <fullName evidence="11">Uncharacterized protein LOC117645799 isoform X1</fullName>
    </submittedName>
</protein>
<dbReference type="FunFam" id="1.10.10.10:FF:000122">
    <property type="entry name" value="Forkhead box protein N1"/>
    <property type="match status" value="1"/>
</dbReference>
<comment type="subcellular location">
    <subcellularLocation>
        <location evidence="1 7">Nucleus</location>
    </subcellularLocation>
</comment>
<dbReference type="PROSITE" id="PS00658">
    <property type="entry name" value="FORK_HEAD_2"/>
    <property type="match status" value="1"/>
</dbReference>
<feature type="region of interest" description="Disordered" evidence="8">
    <location>
        <begin position="468"/>
        <end position="507"/>
    </location>
</feature>
<dbReference type="KEGG" id="tpal:117645799"/>
<name>A0A6P8YQ58_THRPL</name>
<keyword evidence="6 7" id="KW-0539">Nucleus</keyword>
<dbReference type="Proteomes" id="UP000515158">
    <property type="component" value="Unplaced"/>
</dbReference>
<dbReference type="GO" id="GO:0000981">
    <property type="term" value="F:DNA-binding transcription factor activity, RNA polymerase II-specific"/>
    <property type="evidence" value="ECO:0007669"/>
    <property type="project" value="TreeGrafter"/>
</dbReference>
<sequence length="634" mass="68156">MDTTSPPLPAAPLPPPVPISSRAYSLRRAWSAHAWSGDGHAPAATTTTTTPPCTARAQCSVIVGSAATCIFASINGNYHSCHRLNMDLYLGQDSLSLSLQDMLDCDIKTEMDSVLAGTDLSHSHGLGLPPLDLDDDSLGMSHMTHMWFSANSNSSNSNFNLDFVGGDGAAMMVNPNSVMPLTLTATAVSSTPTPSAFAAASPSSSTRSSPAPSPSPPPPPSPPAPSYVRTVSNFATAATLAPRAPAGAAGIVGSQVRVVPSVRIAPASSTSQHLSTVASNGGSTKLQKQLQQLSGSGGLASHNGRIHVQQAHLQAGGHTKKYAHNNNKYLDVDLDEKIYPKPAYSYSCLIAMALKNSKSGSLPVSDIYSFMCEHFPYFKTAPNGWKNSVRHNLSLNKCFEKIEKPAGNGSQRKGCLWAMNPAKIAKMDDEVQKWSRKDPMAIKKAMIFPENLEMLERGEMKMTSRADYMQSNGDDSDSSDEEGDEDVDDNDDTGAASSEDEVDTEMELDSQISSTHFEMPDSFEESSLTDFDIEGTEGIYELDGQQPLKIRLTQAKNIQKNTVITMGSATMRRTQSDPDRQDGYDFDLDEEEFSGRTIQGNYIYKVNGSFTTTTTSGSRRKQPLLVRATGPSVI</sequence>
<organism evidence="11">
    <name type="scientific">Thrips palmi</name>
    <name type="common">Melon thrips</name>
    <dbReference type="NCBI Taxonomy" id="161013"/>
    <lineage>
        <taxon>Eukaryota</taxon>
        <taxon>Metazoa</taxon>
        <taxon>Ecdysozoa</taxon>
        <taxon>Arthropoda</taxon>
        <taxon>Hexapoda</taxon>
        <taxon>Insecta</taxon>
        <taxon>Pterygota</taxon>
        <taxon>Neoptera</taxon>
        <taxon>Paraneoptera</taxon>
        <taxon>Thysanoptera</taxon>
        <taxon>Terebrantia</taxon>
        <taxon>Thripoidea</taxon>
        <taxon>Thripidae</taxon>
        <taxon>Thrips</taxon>
    </lineage>
</organism>
<dbReference type="InterPro" id="IPR001766">
    <property type="entry name" value="Fork_head_dom"/>
</dbReference>
<feature type="domain" description="Fork-head" evidence="9">
    <location>
        <begin position="341"/>
        <end position="438"/>
    </location>
</feature>
<accession>A0A6P8YQ58</accession>
<evidence type="ECO:0000256" key="5">
    <source>
        <dbReference type="ARBA" id="ARBA00023163"/>
    </source>
</evidence>
<dbReference type="PANTHER" id="PTHR46721">
    <property type="entry name" value="FORKHEAD BOX PROTEIN N1"/>
    <property type="match status" value="1"/>
</dbReference>
<evidence type="ECO:0000313" key="10">
    <source>
        <dbReference type="Proteomes" id="UP000515158"/>
    </source>
</evidence>
<evidence type="ECO:0000259" key="9">
    <source>
        <dbReference type="PROSITE" id="PS50039"/>
    </source>
</evidence>
<dbReference type="GeneID" id="117645799"/>
<evidence type="ECO:0000256" key="7">
    <source>
        <dbReference type="PROSITE-ProRule" id="PRU00089"/>
    </source>
</evidence>
<dbReference type="Pfam" id="PF00250">
    <property type="entry name" value="Forkhead"/>
    <property type="match status" value="1"/>
</dbReference>
<dbReference type="PRINTS" id="PR00053">
    <property type="entry name" value="FORKHEAD"/>
</dbReference>
<feature type="compositionally biased region" description="Pro residues" evidence="8">
    <location>
        <begin position="211"/>
        <end position="225"/>
    </location>
</feature>
<dbReference type="PANTHER" id="PTHR46721:SF3">
    <property type="entry name" value="FORKHEAD BOX N1"/>
    <property type="match status" value="1"/>
</dbReference>
<keyword evidence="3" id="KW-0805">Transcription regulation</keyword>
<evidence type="ECO:0000256" key="1">
    <source>
        <dbReference type="ARBA" id="ARBA00004123"/>
    </source>
</evidence>
<feature type="region of interest" description="Disordered" evidence="8">
    <location>
        <begin position="192"/>
        <end position="227"/>
    </location>
</feature>
<evidence type="ECO:0000256" key="8">
    <source>
        <dbReference type="SAM" id="MobiDB-lite"/>
    </source>
</evidence>
<keyword evidence="10" id="KW-1185">Reference proteome</keyword>
<dbReference type="SMART" id="SM00339">
    <property type="entry name" value="FH"/>
    <property type="match status" value="1"/>
</dbReference>
<dbReference type="OrthoDB" id="10070006at2759"/>
<evidence type="ECO:0000256" key="3">
    <source>
        <dbReference type="ARBA" id="ARBA00023015"/>
    </source>
</evidence>
<feature type="compositionally biased region" description="Acidic residues" evidence="8">
    <location>
        <begin position="474"/>
        <end position="507"/>
    </location>
</feature>
<gene>
    <name evidence="11" type="primary">LOC117645799</name>
</gene>
<proteinExistence type="predicted"/>
<keyword evidence="5" id="KW-0804">Transcription</keyword>
<reference evidence="11" key="1">
    <citation type="submission" date="2025-08" db="UniProtKB">
        <authorList>
            <consortium name="RefSeq"/>
        </authorList>
    </citation>
    <scope>IDENTIFICATION</scope>
    <source>
        <tissue evidence="11">Total insect</tissue>
    </source>
</reference>
<dbReference type="AlphaFoldDB" id="A0A6P8YQ58"/>
<dbReference type="InterPro" id="IPR030456">
    <property type="entry name" value="TF_fork_head_CS_2"/>
</dbReference>
<keyword evidence="4 7" id="KW-0238">DNA-binding</keyword>
<feature type="compositionally biased region" description="Low complexity" evidence="8">
    <location>
        <begin position="192"/>
        <end position="210"/>
    </location>
</feature>
<dbReference type="RefSeq" id="XP_034242118.1">
    <property type="nucleotide sequence ID" value="XM_034386227.1"/>
</dbReference>
<keyword evidence="2" id="KW-0217">Developmental protein</keyword>
<evidence type="ECO:0000256" key="6">
    <source>
        <dbReference type="ARBA" id="ARBA00023242"/>
    </source>
</evidence>
<dbReference type="CDD" id="cd20030">
    <property type="entry name" value="FH_FOXN1-like"/>
    <property type="match status" value="1"/>
</dbReference>
<evidence type="ECO:0000313" key="11">
    <source>
        <dbReference type="RefSeq" id="XP_034242118.1"/>
    </source>
</evidence>
<dbReference type="PROSITE" id="PS50039">
    <property type="entry name" value="FORK_HEAD_3"/>
    <property type="match status" value="1"/>
</dbReference>